<dbReference type="RefSeq" id="WP_380938117.1">
    <property type="nucleotide sequence ID" value="NZ_JBHUFC010000001.1"/>
</dbReference>
<comment type="subcellular location">
    <subcellularLocation>
        <location evidence="1">Cell membrane</location>
        <topology evidence="1">Multi-pass membrane protein</topology>
    </subcellularLocation>
</comment>
<feature type="transmembrane region" description="Helical" evidence="8">
    <location>
        <begin position="134"/>
        <end position="150"/>
    </location>
</feature>
<keyword evidence="3" id="KW-0328">Glycosyltransferase</keyword>
<keyword evidence="6 8" id="KW-1133">Transmembrane helix</keyword>
<keyword evidence="2" id="KW-1003">Cell membrane</keyword>
<reference evidence="10" key="1">
    <citation type="journal article" date="2019" name="Int. J. Syst. Evol. Microbiol.">
        <title>The Global Catalogue of Microorganisms (GCM) 10K type strain sequencing project: providing services to taxonomists for standard genome sequencing and annotation.</title>
        <authorList>
            <consortium name="The Broad Institute Genomics Platform"/>
            <consortium name="The Broad Institute Genome Sequencing Center for Infectious Disease"/>
            <person name="Wu L."/>
            <person name="Ma J."/>
        </authorList>
    </citation>
    <scope>NUCLEOTIDE SEQUENCE [LARGE SCALE GENOMIC DNA]</scope>
    <source>
        <strain evidence="10">Q85</strain>
    </source>
</reference>
<feature type="transmembrane region" description="Helical" evidence="8">
    <location>
        <begin position="208"/>
        <end position="232"/>
    </location>
</feature>
<dbReference type="PANTHER" id="PTHR33908">
    <property type="entry name" value="MANNOSYLTRANSFERASE YKCB-RELATED"/>
    <property type="match status" value="1"/>
</dbReference>
<name>A0ABW4N8B5_9SPHN</name>
<evidence type="ECO:0000256" key="5">
    <source>
        <dbReference type="ARBA" id="ARBA00022692"/>
    </source>
</evidence>
<evidence type="ECO:0000256" key="7">
    <source>
        <dbReference type="ARBA" id="ARBA00023136"/>
    </source>
</evidence>
<comment type="caution">
    <text evidence="9">The sequence shown here is derived from an EMBL/GenBank/DDBJ whole genome shotgun (WGS) entry which is preliminary data.</text>
</comment>
<feature type="transmembrane region" description="Helical" evidence="8">
    <location>
        <begin position="328"/>
        <end position="355"/>
    </location>
</feature>
<evidence type="ECO:0008006" key="11">
    <source>
        <dbReference type="Google" id="ProtNLM"/>
    </source>
</evidence>
<keyword evidence="4" id="KW-0808">Transferase</keyword>
<keyword evidence="7 8" id="KW-0472">Membrane</keyword>
<evidence type="ECO:0000313" key="9">
    <source>
        <dbReference type="EMBL" id="MFD1786286.1"/>
    </source>
</evidence>
<feature type="transmembrane region" description="Helical" evidence="8">
    <location>
        <begin position="262"/>
        <end position="284"/>
    </location>
</feature>
<sequence>MSADARALPPWAASLLLLAIAVGLRAADFGNPIIHVDEQYYLLTGQRMLDGALPYIDIWDRKPVGLFLLYAGAAALPGDDVLGYQLVATLFAGLTACMVASGARTLGASRSGAFAAGVAYLIWLPLLGGRGGQAPVFYNLFLAFAARLILRLPTLAERRATGAILINGLLACLAAGLAIQVKTTAAFEAAFLGLAHLYWLARTRVGVATLVGAALLWLAVGLAPTAGVIVAYRSMGAAAFDAWWFANVQSIFLRPGYPPGEIAMRLLGIVAQLSPLLLCAAIAWRRRKVRLIGERALAFAWLGSAVVGFVAIGTFFDHYALPLLPPLTMIAGIALGRIPRVLVGTLLLGLLLLIVERTFIADDAAGARRVAQVVAQNSRGGCPYVFIGDTATYSLSGACLPTSRAFPNFLAYTTEADASGIDEVAEMRRILRTRPPVIVASTRKLAIWNPQTVAVLQPALAADYRPILSVPRTNYRTVVFLRRDLPVIR</sequence>
<evidence type="ECO:0000256" key="3">
    <source>
        <dbReference type="ARBA" id="ARBA00022676"/>
    </source>
</evidence>
<feature type="transmembrane region" description="Helical" evidence="8">
    <location>
        <begin position="162"/>
        <end position="179"/>
    </location>
</feature>
<dbReference type="PANTHER" id="PTHR33908:SF11">
    <property type="entry name" value="MEMBRANE PROTEIN"/>
    <property type="match status" value="1"/>
</dbReference>
<keyword evidence="10" id="KW-1185">Reference proteome</keyword>
<evidence type="ECO:0000256" key="2">
    <source>
        <dbReference type="ARBA" id="ARBA00022475"/>
    </source>
</evidence>
<evidence type="ECO:0000256" key="8">
    <source>
        <dbReference type="SAM" id="Phobius"/>
    </source>
</evidence>
<gene>
    <name evidence="9" type="ORF">ACFSC3_01750</name>
</gene>
<dbReference type="EMBL" id="JBHUFC010000001">
    <property type="protein sequence ID" value="MFD1786286.1"/>
    <property type="molecule type" value="Genomic_DNA"/>
</dbReference>
<organism evidence="9 10">
    <name type="scientific">Sphingomonas floccifaciens</name>
    <dbReference type="NCBI Taxonomy" id="1844115"/>
    <lineage>
        <taxon>Bacteria</taxon>
        <taxon>Pseudomonadati</taxon>
        <taxon>Pseudomonadota</taxon>
        <taxon>Alphaproteobacteria</taxon>
        <taxon>Sphingomonadales</taxon>
        <taxon>Sphingomonadaceae</taxon>
        <taxon>Sphingomonas</taxon>
    </lineage>
</organism>
<dbReference type="InterPro" id="IPR050297">
    <property type="entry name" value="LipidA_mod_glycosyltrf_83"/>
</dbReference>
<proteinExistence type="predicted"/>
<keyword evidence="5 8" id="KW-0812">Transmembrane</keyword>
<feature type="transmembrane region" description="Helical" evidence="8">
    <location>
        <begin position="185"/>
        <end position="201"/>
    </location>
</feature>
<dbReference type="Proteomes" id="UP001597283">
    <property type="component" value="Unassembled WGS sequence"/>
</dbReference>
<feature type="transmembrane region" description="Helical" evidence="8">
    <location>
        <begin position="296"/>
        <end position="316"/>
    </location>
</feature>
<feature type="transmembrane region" description="Helical" evidence="8">
    <location>
        <begin position="82"/>
        <end position="100"/>
    </location>
</feature>
<protein>
    <recommendedName>
        <fullName evidence="11">Glycosyltransferase RgtA/B/C/D-like domain-containing protein</fullName>
    </recommendedName>
</protein>
<evidence type="ECO:0000256" key="1">
    <source>
        <dbReference type="ARBA" id="ARBA00004651"/>
    </source>
</evidence>
<accession>A0ABW4N8B5</accession>
<evidence type="ECO:0000256" key="6">
    <source>
        <dbReference type="ARBA" id="ARBA00022989"/>
    </source>
</evidence>
<feature type="transmembrane region" description="Helical" evidence="8">
    <location>
        <begin position="112"/>
        <end position="128"/>
    </location>
</feature>
<evidence type="ECO:0000256" key="4">
    <source>
        <dbReference type="ARBA" id="ARBA00022679"/>
    </source>
</evidence>
<evidence type="ECO:0000313" key="10">
    <source>
        <dbReference type="Proteomes" id="UP001597283"/>
    </source>
</evidence>